<dbReference type="InterPro" id="IPR003615">
    <property type="entry name" value="HNH_nuc"/>
</dbReference>
<dbReference type="Proteomes" id="UP001060012">
    <property type="component" value="Chromosome"/>
</dbReference>
<feature type="domain" description="HNH nuclease" evidence="5">
    <location>
        <begin position="51"/>
        <end position="101"/>
    </location>
</feature>
<gene>
    <name evidence="6" type="ORF">NJU99_08980</name>
</gene>
<evidence type="ECO:0000256" key="4">
    <source>
        <dbReference type="ARBA" id="ARBA00040194"/>
    </source>
</evidence>
<evidence type="ECO:0000313" key="7">
    <source>
        <dbReference type="Proteomes" id="UP001060012"/>
    </source>
</evidence>
<dbReference type="PANTHER" id="PTHR41286">
    <property type="entry name" value="HNH NUCLEASE YAJD-RELATED"/>
    <property type="match status" value="1"/>
</dbReference>
<dbReference type="CDD" id="cd00085">
    <property type="entry name" value="HNHc"/>
    <property type="match status" value="1"/>
</dbReference>
<name>A0ABY5DZM1_9BACT</name>
<protein>
    <recommendedName>
        <fullName evidence="4">Putative HNH nuclease YajD</fullName>
    </recommendedName>
</protein>
<dbReference type="Gene3D" id="1.10.30.50">
    <property type="match status" value="1"/>
</dbReference>
<evidence type="ECO:0000256" key="3">
    <source>
        <dbReference type="ARBA" id="ARBA00038412"/>
    </source>
</evidence>
<keyword evidence="6" id="KW-0255">Endonuclease</keyword>
<sequence length="111" mass="13125">MKKKICPIHGFWNQTHAKQRCPKCTKDRNKTYDRTRRNKELDKFYHSKEWKNTRALVLSENPFCVECGHPAQMVDHKKAIKDGGAKLDLNNLQPMCNSCHNKKEIEEGNRW</sequence>
<evidence type="ECO:0000259" key="5">
    <source>
        <dbReference type="SMART" id="SM00507"/>
    </source>
</evidence>
<comment type="similarity">
    <text evidence="3">Belongs to the HNH nuclease family.</text>
</comment>
<evidence type="ECO:0000313" key="6">
    <source>
        <dbReference type="EMBL" id="UTJ05401.1"/>
    </source>
</evidence>
<keyword evidence="2" id="KW-0378">Hydrolase</keyword>
<dbReference type="RefSeq" id="WP_254575582.1">
    <property type="nucleotide sequence ID" value="NZ_CP100595.1"/>
</dbReference>
<dbReference type="EMBL" id="CP100595">
    <property type="protein sequence ID" value="UTJ05401.1"/>
    <property type="molecule type" value="Genomic_DNA"/>
</dbReference>
<dbReference type="InterPro" id="IPR002711">
    <property type="entry name" value="HNH"/>
</dbReference>
<evidence type="ECO:0000256" key="2">
    <source>
        <dbReference type="ARBA" id="ARBA00022801"/>
    </source>
</evidence>
<evidence type="ECO:0000256" key="1">
    <source>
        <dbReference type="ARBA" id="ARBA00022722"/>
    </source>
</evidence>
<organism evidence="6 7">
    <name type="scientific">Arcobacter roscoffensis</name>
    <dbReference type="NCBI Taxonomy" id="2961520"/>
    <lineage>
        <taxon>Bacteria</taxon>
        <taxon>Pseudomonadati</taxon>
        <taxon>Campylobacterota</taxon>
        <taxon>Epsilonproteobacteria</taxon>
        <taxon>Campylobacterales</taxon>
        <taxon>Arcobacteraceae</taxon>
        <taxon>Arcobacter</taxon>
    </lineage>
</organism>
<proteinExistence type="inferred from homology"/>
<keyword evidence="1" id="KW-0540">Nuclease</keyword>
<dbReference type="GO" id="GO:0004519">
    <property type="term" value="F:endonuclease activity"/>
    <property type="evidence" value="ECO:0007669"/>
    <property type="project" value="UniProtKB-KW"/>
</dbReference>
<dbReference type="Pfam" id="PF01844">
    <property type="entry name" value="HNH"/>
    <property type="match status" value="1"/>
</dbReference>
<dbReference type="PANTHER" id="PTHR41286:SF1">
    <property type="entry name" value="HNH NUCLEASE YAJD-RELATED"/>
    <property type="match status" value="1"/>
</dbReference>
<keyword evidence="7" id="KW-1185">Reference proteome</keyword>
<accession>A0ABY5DZM1</accession>
<dbReference type="SMART" id="SM00507">
    <property type="entry name" value="HNHc"/>
    <property type="match status" value="1"/>
</dbReference>
<reference evidence="6" key="1">
    <citation type="submission" date="2022-07" db="EMBL/GenBank/DDBJ databases">
        <title>Arcobacter roscoffensis sp. nov., a marine bacterium isolated from coastal seawater collected from Roscoff, France.</title>
        <authorList>
            <person name="Pascual J."/>
            <person name="Lepeaux C."/>
            <person name="Methner A."/>
            <person name="Overmann J."/>
        </authorList>
    </citation>
    <scope>NUCLEOTIDE SEQUENCE</scope>
    <source>
        <strain evidence="6">ARW1-2F2</strain>
    </source>
</reference>